<accession>A0A940IEW1</accession>
<name>A0A940IEW1_9BACT</name>
<comment type="caution">
    <text evidence="2">The sequence shown here is derived from an EMBL/GenBank/DDBJ whole genome shotgun (WGS) entry which is preliminary data.</text>
</comment>
<feature type="chain" id="PRO_5037233090" evidence="1">
    <location>
        <begin position="25"/>
        <end position="548"/>
    </location>
</feature>
<gene>
    <name evidence="2" type="ORF">IAC51_04570</name>
</gene>
<proteinExistence type="predicted"/>
<feature type="signal peptide" evidence="1">
    <location>
        <begin position="1"/>
        <end position="24"/>
    </location>
</feature>
<evidence type="ECO:0000256" key="1">
    <source>
        <dbReference type="SAM" id="SignalP"/>
    </source>
</evidence>
<reference evidence="2" key="2">
    <citation type="journal article" date="2021" name="PeerJ">
        <title>Extensive microbial diversity within the chicken gut microbiome revealed by metagenomics and culture.</title>
        <authorList>
            <person name="Gilroy R."/>
            <person name="Ravi A."/>
            <person name="Getino M."/>
            <person name="Pursley I."/>
            <person name="Horton D.L."/>
            <person name="Alikhan N.F."/>
            <person name="Baker D."/>
            <person name="Gharbi K."/>
            <person name="Hall N."/>
            <person name="Watson M."/>
            <person name="Adriaenssens E.M."/>
            <person name="Foster-Nyarko E."/>
            <person name="Jarju S."/>
            <person name="Secka A."/>
            <person name="Antonio M."/>
            <person name="Oren A."/>
            <person name="Chaudhuri R.R."/>
            <person name="La Ragione R."/>
            <person name="Hildebrand F."/>
            <person name="Pallen M.J."/>
        </authorList>
    </citation>
    <scope>NUCLEOTIDE SEQUENCE</scope>
    <source>
        <strain evidence="2">3924</strain>
    </source>
</reference>
<protein>
    <submittedName>
        <fullName evidence="2">DUF3078 domain-containing protein</fullName>
    </submittedName>
</protein>
<dbReference type="InterPro" id="IPR021428">
    <property type="entry name" value="DUF3078"/>
</dbReference>
<keyword evidence="1" id="KW-0732">Signal</keyword>
<dbReference type="Pfam" id="PF11276">
    <property type="entry name" value="DUF3078"/>
    <property type="match status" value="1"/>
</dbReference>
<organism evidence="2 3">
    <name type="scientific">Candidatus Aphodosoma intestinipullorum</name>
    <dbReference type="NCBI Taxonomy" id="2840674"/>
    <lineage>
        <taxon>Bacteria</taxon>
        <taxon>Pseudomonadati</taxon>
        <taxon>Bacteroidota</taxon>
        <taxon>Bacteroidia</taxon>
        <taxon>Bacteroidales</taxon>
        <taxon>Candidatus Aphodosoma</taxon>
    </lineage>
</organism>
<sequence>MSRDLIAAAVFALLMCIVPSRANAQAIDEDGETISDDEIEMWLNTYAIDSSVVRMINIVSPLLPDRRDTVADSLSVLPEDTLTAIMPGDTLLHDSLPCDSLPLDTIYGDSISGADTIEMDSIQAVSDTVRVQPSEKKLCKKRPKPRQRKTSYLDKIKKPTAEELIAELDTIAIRRDAILESSQNTLFMDWVLSYPDVPRVTAFDGNDSTVQELRREARAYIRQNNPELYKFHSSALPEFTDINVRHINSQISDNLKLKVDSKLDHSTIDIDMPKAPFWKHGAQFQLQATQNYISKNWYNGGTSTLNGLANINAYINYNNSKNIQWDNKLEWRLGLNSAGSDTLRKVRVNEDFLKANSKLGIKAFGTFFYTAEAEFSTPFFNMFNENSYERTASTFSPIRLYLSAGLDYKYKDKLSVFVSPLSYKFVYVMDTTVHEGVDPANSIARKVGIKQGKKDLNQLGGLVRINFKHKFSDQINIETKFSFYTNYVGDIKGVELDWEIIGNFLINRFLSAKVTLHPRYDNTIETTDGTKPKIQFYELISLGFNYQI</sequence>
<evidence type="ECO:0000313" key="3">
    <source>
        <dbReference type="Proteomes" id="UP000712007"/>
    </source>
</evidence>
<evidence type="ECO:0000313" key="2">
    <source>
        <dbReference type="EMBL" id="MBO8439906.1"/>
    </source>
</evidence>
<dbReference type="EMBL" id="JADIMV010000076">
    <property type="protein sequence ID" value="MBO8439906.1"/>
    <property type="molecule type" value="Genomic_DNA"/>
</dbReference>
<dbReference type="AlphaFoldDB" id="A0A940IEW1"/>
<dbReference type="Proteomes" id="UP000712007">
    <property type="component" value="Unassembled WGS sequence"/>
</dbReference>
<reference evidence="2" key="1">
    <citation type="submission" date="2020-10" db="EMBL/GenBank/DDBJ databases">
        <authorList>
            <person name="Gilroy R."/>
        </authorList>
    </citation>
    <scope>NUCLEOTIDE SEQUENCE</scope>
    <source>
        <strain evidence="2">3924</strain>
    </source>
</reference>